<dbReference type="STRING" id="1108812.AWC16_16640"/>
<organism evidence="1 2">
    <name type="scientific">Mycolicibacter longobardus</name>
    <dbReference type="NCBI Taxonomy" id="1108812"/>
    <lineage>
        <taxon>Bacteria</taxon>
        <taxon>Bacillati</taxon>
        <taxon>Actinomycetota</taxon>
        <taxon>Actinomycetes</taxon>
        <taxon>Mycobacteriales</taxon>
        <taxon>Mycobacteriaceae</taxon>
        <taxon>Mycolicibacter</taxon>
    </lineage>
</organism>
<sequence length="179" mass="19756">MPAALREDDREFVSQATREFERALTRVVASHERAGRNANVVLGDPRAFAERAVHATAPEASPWDELVGPFLRSDGVQARLGISRQAVAAKAARRRLLRTITADGEHLYPLWQFDGDHVIDGLAEVFALFPESSVDGWTLAAWLRTPDPDLEEPPLDVLARGQREKVQTVARTAARSLIA</sequence>
<name>A0A1X1YEJ3_9MYCO</name>
<proteinExistence type="predicted"/>
<accession>A0A1X1YEJ3</accession>
<keyword evidence="2" id="KW-1185">Reference proteome</keyword>
<reference evidence="1 2" key="1">
    <citation type="submission" date="2016-01" db="EMBL/GenBank/DDBJ databases">
        <title>The new phylogeny of the genus Mycobacterium.</title>
        <authorList>
            <person name="Tarcisio F."/>
            <person name="Conor M."/>
            <person name="Antonella G."/>
            <person name="Elisabetta G."/>
            <person name="Giulia F.S."/>
            <person name="Sara T."/>
            <person name="Anna F."/>
            <person name="Clotilde B."/>
            <person name="Roberto B."/>
            <person name="Veronica D.S."/>
            <person name="Fabio R."/>
            <person name="Monica P."/>
            <person name="Olivier J."/>
            <person name="Enrico T."/>
            <person name="Nicola S."/>
        </authorList>
    </citation>
    <scope>NUCLEOTIDE SEQUENCE [LARGE SCALE GENOMIC DNA]</scope>
    <source>
        <strain evidence="1 2">DSM 45394</strain>
    </source>
</reference>
<comment type="caution">
    <text evidence="1">The sequence shown here is derived from an EMBL/GenBank/DDBJ whole genome shotgun (WGS) entry which is preliminary data.</text>
</comment>
<protein>
    <recommendedName>
        <fullName evidence="3">DNA-binding protein</fullName>
    </recommendedName>
</protein>
<evidence type="ECO:0000313" key="1">
    <source>
        <dbReference type="EMBL" id="ORW09440.1"/>
    </source>
</evidence>
<dbReference type="AlphaFoldDB" id="A0A1X1YEJ3"/>
<dbReference type="EMBL" id="LQPG01000028">
    <property type="protein sequence ID" value="ORW09440.1"/>
    <property type="molecule type" value="Genomic_DNA"/>
</dbReference>
<dbReference type="RefSeq" id="WP_165759238.1">
    <property type="nucleotide sequence ID" value="NZ_JACKVG010000008.1"/>
</dbReference>
<evidence type="ECO:0008006" key="3">
    <source>
        <dbReference type="Google" id="ProtNLM"/>
    </source>
</evidence>
<gene>
    <name evidence="1" type="ORF">AWC16_16640</name>
</gene>
<dbReference type="Proteomes" id="UP000193866">
    <property type="component" value="Unassembled WGS sequence"/>
</dbReference>
<evidence type="ECO:0000313" key="2">
    <source>
        <dbReference type="Proteomes" id="UP000193866"/>
    </source>
</evidence>